<dbReference type="Gene3D" id="3.40.50.10540">
    <property type="entry name" value="Crotonobetainyl-coa:carnitine coa-transferase, domain 1"/>
    <property type="match status" value="1"/>
</dbReference>
<name>A0ABY7JUV9_9ACTN</name>
<evidence type="ECO:0000313" key="2">
    <source>
        <dbReference type="EMBL" id="WAX56318.1"/>
    </source>
</evidence>
<dbReference type="GO" id="GO:0016740">
    <property type="term" value="F:transferase activity"/>
    <property type="evidence" value="ECO:0007669"/>
    <property type="project" value="UniProtKB-KW"/>
</dbReference>
<dbReference type="EMBL" id="CP097463">
    <property type="protein sequence ID" value="WAX56318.1"/>
    <property type="molecule type" value="Genomic_DNA"/>
</dbReference>
<dbReference type="Gene3D" id="3.30.1540.10">
    <property type="entry name" value="formyl-coa transferase, domain 3"/>
    <property type="match status" value="1"/>
</dbReference>
<evidence type="ECO:0000313" key="3">
    <source>
        <dbReference type="Proteomes" id="UP001164693"/>
    </source>
</evidence>
<accession>A0ABY7JUV9</accession>
<sequence length="414" mass="44707">MRLGEIRNAEALASGKPLDGVRVLALEQLQALPFATQLLARLGADVVKVEKPGTGESGRGSLPAMTDPAGRQVGATFLRNNLGKRSVAIDITRDAGRQLVLELVPHFDVVAENFRPGVLDRLGLGYDDVRSIDPRSVYLSVSGFGNTQPSPYRDRPAYAPVPEAMSGIYEMKRLPGAAPIPVPMGGVGDIGSALFAVIGVLAALRHREHTGRGQHVDVAMFDCMLSITDLVTNFWSMGLAEGQLAPHIMHGFRASDGWFIVMVIREYEFERLARRIGQDQWLTDPRLATRAGWIEHLETVVRPGIEQWAAGRTREQACAELGAAGVATAPCLRAGEVVTDPHVEAHDMLVEVDRTDGVAQPILVPGNPIKMTDVAIGPERRMPWLGEHTDEVLAAEIGLSAAELVRLRDAGVLG</sequence>
<protein>
    <submittedName>
        <fullName evidence="2">CoA transferase</fullName>
    </submittedName>
</protein>
<dbReference type="InterPro" id="IPR044855">
    <property type="entry name" value="CoA-Trfase_III_dom3_sf"/>
</dbReference>
<organism evidence="2 3">
    <name type="scientific">Jatrophihabitans cynanchi</name>
    <dbReference type="NCBI Taxonomy" id="2944128"/>
    <lineage>
        <taxon>Bacteria</taxon>
        <taxon>Bacillati</taxon>
        <taxon>Actinomycetota</taxon>
        <taxon>Actinomycetes</taxon>
        <taxon>Jatrophihabitantales</taxon>
        <taxon>Jatrophihabitantaceae</taxon>
        <taxon>Jatrophihabitans</taxon>
    </lineage>
</organism>
<dbReference type="InterPro" id="IPR003673">
    <property type="entry name" value="CoA-Trfase_fam_III"/>
</dbReference>
<dbReference type="PANTHER" id="PTHR48207">
    <property type="entry name" value="SUCCINATE--HYDROXYMETHYLGLUTARATE COA-TRANSFERASE"/>
    <property type="match status" value="1"/>
</dbReference>
<dbReference type="Pfam" id="PF02515">
    <property type="entry name" value="CoA_transf_3"/>
    <property type="match status" value="1"/>
</dbReference>
<dbReference type="PANTHER" id="PTHR48207:SF3">
    <property type="entry name" value="SUCCINATE--HYDROXYMETHYLGLUTARATE COA-TRANSFERASE"/>
    <property type="match status" value="1"/>
</dbReference>
<dbReference type="Proteomes" id="UP001164693">
    <property type="component" value="Chromosome"/>
</dbReference>
<evidence type="ECO:0000256" key="1">
    <source>
        <dbReference type="ARBA" id="ARBA00022679"/>
    </source>
</evidence>
<dbReference type="InterPro" id="IPR023606">
    <property type="entry name" value="CoA-Trfase_III_dom_1_sf"/>
</dbReference>
<proteinExistence type="predicted"/>
<dbReference type="RefSeq" id="WP_269442850.1">
    <property type="nucleotide sequence ID" value="NZ_CP097463.1"/>
</dbReference>
<keyword evidence="3" id="KW-1185">Reference proteome</keyword>
<keyword evidence="1 2" id="KW-0808">Transferase</keyword>
<dbReference type="InterPro" id="IPR050483">
    <property type="entry name" value="CoA-transferase_III_domain"/>
</dbReference>
<gene>
    <name evidence="2" type="ORF">M6B22_17515</name>
</gene>
<dbReference type="SUPFAM" id="SSF89796">
    <property type="entry name" value="CoA-transferase family III (CaiB/BaiF)"/>
    <property type="match status" value="1"/>
</dbReference>
<reference evidence="2" key="1">
    <citation type="submission" date="2022-05" db="EMBL/GenBank/DDBJ databases">
        <title>Jatrophihabitans sp. SB3-54 whole genome sequence.</title>
        <authorList>
            <person name="Suh M.K."/>
            <person name="Eom M.K."/>
            <person name="Kim J.S."/>
            <person name="Kim H.S."/>
            <person name="Do H.E."/>
            <person name="Shin Y.K."/>
            <person name="Lee J.-S."/>
        </authorList>
    </citation>
    <scope>NUCLEOTIDE SEQUENCE</scope>
    <source>
        <strain evidence="2">SB3-54</strain>
    </source>
</reference>